<dbReference type="EMBL" id="JACIER010000005">
    <property type="protein sequence ID" value="MBB4043861.1"/>
    <property type="molecule type" value="Genomic_DNA"/>
</dbReference>
<dbReference type="Gene3D" id="3.90.75.20">
    <property type="match status" value="1"/>
</dbReference>
<protein>
    <submittedName>
        <fullName evidence="2">Antitoxin component HigA of HigAB toxin-antitoxin module</fullName>
    </submittedName>
</protein>
<dbReference type="GO" id="GO:0016788">
    <property type="term" value="F:hydrolase activity, acting on ester bonds"/>
    <property type="evidence" value="ECO:0007669"/>
    <property type="project" value="InterPro"/>
</dbReference>
<dbReference type="InterPro" id="IPR044925">
    <property type="entry name" value="His-Me_finger_sf"/>
</dbReference>
<dbReference type="InterPro" id="IPR003615">
    <property type="entry name" value="HNH_nuc"/>
</dbReference>
<evidence type="ECO:0000259" key="1">
    <source>
        <dbReference type="SMART" id="SM00507"/>
    </source>
</evidence>
<evidence type="ECO:0000313" key="3">
    <source>
        <dbReference type="Proteomes" id="UP000560658"/>
    </source>
</evidence>
<keyword evidence="3" id="KW-1185">Reference proteome</keyword>
<dbReference type="RefSeq" id="WP_183208261.1">
    <property type="nucleotide sequence ID" value="NZ_JACIER010000005.1"/>
</dbReference>
<organism evidence="2 3">
    <name type="scientific">Bacteroides reticulotermitis</name>
    <dbReference type="NCBI Taxonomy" id="1133319"/>
    <lineage>
        <taxon>Bacteria</taxon>
        <taxon>Pseudomonadati</taxon>
        <taxon>Bacteroidota</taxon>
        <taxon>Bacteroidia</taxon>
        <taxon>Bacteroidales</taxon>
        <taxon>Bacteroidaceae</taxon>
        <taxon>Bacteroides</taxon>
    </lineage>
</organism>
<dbReference type="Pfam" id="PF07463">
    <property type="entry name" value="NUMOD4"/>
    <property type="match status" value="1"/>
</dbReference>
<evidence type="ECO:0000313" key="2">
    <source>
        <dbReference type="EMBL" id="MBB4043861.1"/>
    </source>
</evidence>
<name>A0A840CYC2_9BACE</name>
<sequence length="189" mass="21640">MDEIWKDIIGYEGVYQVSSLGKVHSIQRKIKYNGRGKGSGVHSYPSVELKQCLNSVGYYQVSLSINNSRKRFMVHRLVAEAFCPRPLGKNYVNHINGDYLDNRCDNLEWISCVENVRHAIVNGLSNIYGEDSHLSKFTNEQVEIIRHIKNKGISTKDLTVLLGVHRSCINRIYSGETYNESNKIKTYKL</sequence>
<comment type="caution">
    <text evidence="2">The sequence shown here is derived from an EMBL/GenBank/DDBJ whole genome shotgun (WGS) entry which is preliminary data.</text>
</comment>
<dbReference type="InterPro" id="IPR010902">
    <property type="entry name" value="NUMOD4"/>
</dbReference>
<dbReference type="AlphaFoldDB" id="A0A840CYC2"/>
<proteinExistence type="predicted"/>
<gene>
    <name evidence="2" type="ORF">GGR06_001647</name>
</gene>
<reference evidence="2" key="1">
    <citation type="submission" date="2020-08" db="EMBL/GenBank/DDBJ databases">
        <title>Genomic Encyclopedia of Type Strains, Phase IV (KMG-IV): sequencing the most valuable type-strain genomes for metagenomic binning, comparative biology and taxonomic classification.</title>
        <authorList>
            <person name="Goeker M."/>
        </authorList>
    </citation>
    <scope>NUCLEOTIDE SEQUENCE [LARGE SCALE GENOMIC DNA]</scope>
    <source>
        <strain evidence="2">DSM 105720</strain>
    </source>
</reference>
<accession>A0A840CYC2</accession>
<dbReference type="SUPFAM" id="SSF54060">
    <property type="entry name" value="His-Me finger endonucleases"/>
    <property type="match status" value="1"/>
</dbReference>
<dbReference type="Proteomes" id="UP000560658">
    <property type="component" value="Unassembled WGS sequence"/>
</dbReference>
<feature type="domain" description="HNH nuclease" evidence="1">
    <location>
        <begin position="68"/>
        <end position="116"/>
    </location>
</feature>
<dbReference type="SMART" id="SM00507">
    <property type="entry name" value="HNHc"/>
    <property type="match status" value="1"/>
</dbReference>
<dbReference type="Pfam" id="PF13392">
    <property type="entry name" value="HNH_3"/>
    <property type="match status" value="1"/>
</dbReference>